<gene>
    <name evidence="1" type="ORF">ANCCAN_05410</name>
</gene>
<dbReference type="STRING" id="29170.A0A368GW42"/>
<evidence type="ECO:0000313" key="1">
    <source>
        <dbReference type="EMBL" id="RCN48582.1"/>
    </source>
</evidence>
<comment type="caution">
    <text evidence="1">The sequence shown here is derived from an EMBL/GenBank/DDBJ whole genome shotgun (WGS) entry which is preliminary data.</text>
</comment>
<protein>
    <submittedName>
        <fullName evidence="1">Uncharacterized protein</fullName>
    </submittedName>
</protein>
<sequence length="136" mass="15740">MAAIMKRELTLRRRTSAFVMGNLQTPDFALEERNPLVNAVASNTEEIFFQKELEYLHVSEEWKKEFNPVCERNKVLMIESVRDPNKMRPLLGRNCSHNFCPNGSECVQGKRLAYCCGVTNPPKGMYPVRREELFAK</sequence>
<reference evidence="1 2" key="1">
    <citation type="submission" date="2014-10" db="EMBL/GenBank/DDBJ databases">
        <title>Draft genome of the hookworm Ancylostoma caninum.</title>
        <authorList>
            <person name="Mitreva M."/>
        </authorList>
    </citation>
    <scope>NUCLEOTIDE SEQUENCE [LARGE SCALE GENOMIC DNA]</scope>
    <source>
        <strain evidence="1 2">Baltimore</strain>
    </source>
</reference>
<dbReference type="EMBL" id="JOJR01000045">
    <property type="protein sequence ID" value="RCN48582.1"/>
    <property type="molecule type" value="Genomic_DNA"/>
</dbReference>
<dbReference type="PANTHER" id="PTHR47248">
    <property type="entry name" value="PROTEIN CBG06772"/>
    <property type="match status" value="1"/>
</dbReference>
<keyword evidence="2" id="KW-1185">Reference proteome</keyword>
<dbReference type="Proteomes" id="UP000252519">
    <property type="component" value="Unassembled WGS sequence"/>
</dbReference>
<organism evidence="1 2">
    <name type="scientific">Ancylostoma caninum</name>
    <name type="common">Dog hookworm</name>
    <dbReference type="NCBI Taxonomy" id="29170"/>
    <lineage>
        <taxon>Eukaryota</taxon>
        <taxon>Metazoa</taxon>
        <taxon>Ecdysozoa</taxon>
        <taxon>Nematoda</taxon>
        <taxon>Chromadorea</taxon>
        <taxon>Rhabditida</taxon>
        <taxon>Rhabditina</taxon>
        <taxon>Rhabditomorpha</taxon>
        <taxon>Strongyloidea</taxon>
        <taxon>Ancylostomatidae</taxon>
        <taxon>Ancylostomatinae</taxon>
        <taxon>Ancylostoma</taxon>
    </lineage>
</organism>
<evidence type="ECO:0000313" key="2">
    <source>
        <dbReference type="Proteomes" id="UP000252519"/>
    </source>
</evidence>
<accession>A0A368GW42</accession>
<dbReference type="InterPro" id="IPR052861">
    <property type="entry name" value="BPTI/Kunitz_domain"/>
</dbReference>
<dbReference type="OrthoDB" id="4473401at2759"/>
<dbReference type="AlphaFoldDB" id="A0A368GW42"/>
<dbReference type="PANTHER" id="PTHR47248:SF8">
    <property type="entry name" value="BPTI_KUNITZ INHIBITOR DOMAIN-CONTAINING PROTEIN-RELATED"/>
    <property type="match status" value="1"/>
</dbReference>
<name>A0A368GW42_ANCCA</name>
<proteinExistence type="predicted"/>